<keyword evidence="1" id="KW-0472">Membrane</keyword>
<evidence type="ECO:0000313" key="2">
    <source>
        <dbReference type="EMBL" id="PYE44285.1"/>
    </source>
</evidence>
<organism evidence="2 3">
    <name type="scientific">Paenibacillus barcinonensis</name>
    <dbReference type="NCBI Taxonomy" id="198119"/>
    <lineage>
        <taxon>Bacteria</taxon>
        <taxon>Bacillati</taxon>
        <taxon>Bacillota</taxon>
        <taxon>Bacilli</taxon>
        <taxon>Bacillales</taxon>
        <taxon>Paenibacillaceae</taxon>
        <taxon>Paenibacillus</taxon>
    </lineage>
</organism>
<keyword evidence="1" id="KW-0812">Transmembrane</keyword>
<dbReference type="Proteomes" id="UP000247790">
    <property type="component" value="Unassembled WGS sequence"/>
</dbReference>
<keyword evidence="1" id="KW-1133">Transmembrane helix</keyword>
<evidence type="ECO:0000313" key="3">
    <source>
        <dbReference type="Proteomes" id="UP000247790"/>
    </source>
</evidence>
<dbReference type="EMBL" id="QJSW01000025">
    <property type="protein sequence ID" value="PYE44285.1"/>
    <property type="molecule type" value="Genomic_DNA"/>
</dbReference>
<dbReference type="AlphaFoldDB" id="A0A2V4VZG6"/>
<proteinExistence type="predicted"/>
<feature type="transmembrane region" description="Helical" evidence="1">
    <location>
        <begin position="44"/>
        <end position="62"/>
    </location>
</feature>
<protein>
    <submittedName>
        <fullName evidence="2">Uncharacterized protein</fullName>
    </submittedName>
</protein>
<gene>
    <name evidence="2" type="ORF">DFQ00_12562</name>
</gene>
<sequence length="80" mass="9422">MKAARQIKVIQQIKARLVAMPRWGIDWHPVDDKRINTKVHRRQFALCVLFRYVIVYGCIISLSDQDFFRPDQGALTGCYR</sequence>
<evidence type="ECO:0000256" key="1">
    <source>
        <dbReference type="SAM" id="Phobius"/>
    </source>
</evidence>
<accession>A0A2V4VZG6</accession>
<name>A0A2V4VZG6_PAEBA</name>
<reference evidence="2 3" key="1">
    <citation type="submission" date="2018-06" db="EMBL/GenBank/DDBJ databases">
        <title>Genomic Encyclopedia of Type Strains, Phase III (KMG-III): the genomes of soil and plant-associated and newly described type strains.</title>
        <authorList>
            <person name="Whitman W."/>
        </authorList>
    </citation>
    <scope>NUCLEOTIDE SEQUENCE [LARGE SCALE GENOMIC DNA]</scope>
    <source>
        <strain evidence="2 3">CECT 7022</strain>
    </source>
</reference>
<comment type="caution">
    <text evidence="2">The sequence shown here is derived from an EMBL/GenBank/DDBJ whole genome shotgun (WGS) entry which is preliminary data.</text>
</comment>